<sequence>MKNYIIQNKRAMVALGRSPELIKTAVTLVAITNLWTNFYEDWTINVTSTVLTRKTAPPPGGYVFNATGTFFQTQPTFIRTNDLTKFHEDLTINLTPRVKTAPTPGGHIFQRTRTILKLN</sequence>
<proteinExistence type="predicted"/>
<comment type="caution">
    <text evidence="1">The sequence shown here is derived from an EMBL/GenBank/DDBJ whole genome shotgun (WGS) entry which is preliminary data.</text>
</comment>
<gene>
    <name evidence="1" type="ORF">DPMN_016143</name>
</gene>
<organism evidence="1 2">
    <name type="scientific">Dreissena polymorpha</name>
    <name type="common">Zebra mussel</name>
    <name type="synonym">Mytilus polymorpha</name>
    <dbReference type="NCBI Taxonomy" id="45954"/>
    <lineage>
        <taxon>Eukaryota</taxon>
        <taxon>Metazoa</taxon>
        <taxon>Spiralia</taxon>
        <taxon>Lophotrochozoa</taxon>
        <taxon>Mollusca</taxon>
        <taxon>Bivalvia</taxon>
        <taxon>Autobranchia</taxon>
        <taxon>Heteroconchia</taxon>
        <taxon>Euheterodonta</taxon>
        <taxon>Imparidentia</taxon>
        <taxon>Neoheterodontei</taxon>
        <taxon>Myida</taxon>
        <taxon>Dreissenoidea</taxon>
        <taxon>Dreissenidae</taxon>
        <taxon>Dreissena</taxon>
    </lineage>
</organism>
<evidence type="ECO:0000313" key="1">
    <source>
        <dbReference type="EMBL" id="KAH3892031.1"/>
    </source>
</evidence>
<reference evidence="1" key="2">
    <citation type="submission" date="2020-11" db="EMBL/GenBank/DDBJ databases">
        <authorList>
            <person name="McCartney M.A."/>
            <person name="Auch B."/>
            <person name="Kono T."/>
            <person name="Mallez S."/>
            <person name="Becker A."/>
            <person name="Gohl D.M."/>
            <person name="Silverstein K.A.T."/>
            <person name="Koren S."/>
            <person name="Bechman K.B."/>
            <person name="Herman A."/>
            <person name="Abrahante J.E."/>
            <person name="Garbe J."/>
        </authorList>
    </citation>
    <scope>NUCLEOTIDE SEQUENCE</scope>
    <source>
        <strain evidence="1">Duluth1</strain>
        <tissue evidence="1">Whole animal</tissue>
    </source>
</reference>
<evidence type="ECO:0000313" key="2">
    <source>
        <dbReference type="Proteomes" id="UP000828390"/>
    </source>
</evidence>
<name>A0A9D4NCX1_DREPO</name>
<protein>
    <submittedName>
        <fullName evidence="1">Uncharacterized protein</fullName>
    </submittedName>
</protein>
<dbReference type="AlphaFoldDB" id="A0A9D4NCX1"/>
<dbReference type="EMBL" id="JAIWYP010000001">
    <property type="protein sequence ID" value="KAH3892031.1"/>
    <property type="molecule type" value="Genomic_DNA"/>
</dbReference>
<dbReference type="Proteomes" id="UP000828390">
    <property type="component" value="Unassembled WGS sequence"/>
</dbReference>
<accession>A0A9D4NCX1</accession>
<keyword evidence="2" id="KW-1185">Reference proteome</keyword>
<reference evidence="1" key="1">
    <citation type="journal article" date="2019" name="bioRxiv">
        <title>The Genome of the Zebra Mussel, Dreissena polymorpha: A Resource for Invasive Species Research.</title>
        <authorList>
            <person name="McCartney M.A."/>
            <person name="Auch B."/>
            <person name="Kono T."/>
            <person name="Mallez S."/>
            <person name="Zhang Y."/>
            <person name="Obille A."/>
            <person name="Becker A."/>
            <person name="Abrahante J.E."/>
            <person name="Garbe J."/>
            <person name="Badalamenti J.P."/>
            <person name="Herman A."/>
            <person name="Mangelson H."/>
            <person name="Liachko I."/>
            <person name="Sullivan S."/>
            <person name="Sone E.D."/>
            <person name="Koren S."/>
            <person name="Silverstein K.A.T."/>
            <person name="Beckman K.B."/>
            <person name="Gohl D.M."/>
        </authorList>
    </citation>
    <scope>NUCLEOTIDE SEQUENCE</scope>
    <source>
        <strain evidence="1">Duluth1</strain>
        <tissue evidence="1">Whole animal</tissue>
    </source>
</reference>